<comment type="caution">
    <text evidence="1">The sequence shown here is derived from an EMBL/GenBank/DDBJ whole genome shotgun (WGS) entry which is preliminary data.</text>
</comment>
<sequence length="62" mass="6993">MQRHHTIVHIRLLPKSSDHPMNGSYEQRNGGAPHLTRYARLVDACELSGVSQAKDKTEDPEL</sequence>
<reference evidence="1 2" key="1">
    <citation type="submission" date="2023-10" db="EMBL/GenBank/DDBJ databases">
        <title>Draft genome sequence of Xylaria bambusicola isolate GMP-LS, the root and basal stem rot pathogen of sugarcane in Indonesia.</title>
        <authorList>
            <person name="Selvaraj P."/>
            <person name="Muralishankar V."/>
            <person name="Muruganantham S."/>
            <person name="Sp S."/>
            <person name="Haryani S."/>
            <person name="Lau K.J.X."/>
            <person name="Naqvi N.I."/>
        </authorList>
    </citation>
    <scope>NUCLEOTIDE SEQUENCE [LARGE SCALE GENOMIC DNA]</scope>
    <source>
        <strain evidence="1">GMP-LS</strain>
    </source>
</reference>
<dbReference type="Proteomes" id="UP001305414">
    <property type="component" value="Unassembled WGS sequence"/>
</dbReference>
<protein>
    <submittedName>
        <fullName evidence="1">Uncharacterized protein</fullName>
    </submittedName>
</protein>
<keyword evidence="2" id="KW-1185">Reference proteome</keyword>
<organism evidence="1 2">
    <name type="scientific">Xylaria bambusicola</name>
    <dbReference type="NCBI Taxonomy" id="326684"/>
    <lineage>
        <taxon>Eukaryota</taxon>
        <taxon>Fungi</taxon>
        <taxon>Dikarya</taxon>
        <taxon>Ascomycota</taxon>
        <taxon>Pezizomycotina</taxon>
        <taxon>Sordariomycetes</taxon>
        <taxon>Xylariomycetidae</taxon>
        <taxon>Xylariales</taxon>
        <taxon>Xylariaceae</taxon>
        <taxon>Xylaria</taxon>
    </lineage>
</organism>
<evidence type="ECO:0000313" key="2">
    <source>
        <dbReference type="Proteomes" id="UP001305414"/>
    </source>
</evidence>
<accession>A0AAN7UDW7</accession>
<gene>
    <name evidence="1" type="ORF">RRF57_002028</name>
</gene>
<evidence type="ECO:0000313" key="1">
    <source>
        <dbReference type="EMBL" id="KAK5626313.1"/>
    </source>
</evidence>
<dbReference type="AlphaFoldDB" id="A0AAN7UDW7"/>
<dbReference type="EMBL" id="JAWHQM010000003">
    <property type="protein sequence ID" value="KAK5626313.1"/>
    <property type="molecule type" value="Genomic_DNA"/>
</dbReference>
<name>A0AAN7UDW7_9PEZI</name>
<proteinExistence type="predicted"/>